<dbReference type="InterPro" id="IPR002347">
    <property type="entry name" value="SDR_fam"/>
</dbReference>
<gene>
    <name evidence="13" type="primary">TSC10</name>
    <name evidence="13" type="ORF">Daus18300_003288</name>
</gene>
<comment type="catalytic activity">
    <reaction evidence="11">
        <text>sphinganine + NADP(+) = 3-oxosphinganine + NADPH + H(+)</text>
        <dbReference type="Rhea" id="RHEA:22640"/>
        <dbReference type="ChEBI" id="CHEBI:15378"/>
        <dbReference type="ChEBI" id="CHEBI:57783"/>
        <dbReference type="ChEBI" id="CHEBI:57817"/>
        <dbReference type="ChEBI" id="CHEBI:58299"/>
        <dbReference type="ChEBI" id="CHEBI:58349"/>
        <dbReference type="EC" id="1.1.1.102"/>
    </reaction>
    <physiologicalReaction direction="right-to-left" evidence="11">
        <dbReference type="Rhea" id="RHEA:22642"/>
    </physiologicalReaction>
</comment>
<comment type="pathway">
    <text evidence="2">Lipid metabolism; sphingolipid metabolism.</text>
</comment>
<keyword evidence="5" id="KW-0521">NADP</keyword>
<dbReference type="Gene3D" id="3.40.50.720">
    <property type="entry name" value="NAD(P)-binding Rossmann-like Domain"/>
    <property type="match status" value="1"/>
</dbReference>
<comment type="caution">
    <text evidence="13">The sequence shown here is derived from an EMBL/GenBank/DDBJ whole genome shotgun (WGS) entry which is preliminary data.</text>
</comment>
<comment type="subcellular location">
    <subcellularLocation>
        <location evidence="1">Endoplasmic reticulum</location>
    </subcellularLocation>
</comment>
<keyword evidence="4" id="KW-0256">Endoplasmic reticulum</keyword>
<keyword evidence="7" id="KW-0560">Oxidoreductase</keyword>
<evidence type="ECO:0000256" key="1">
    <source>
        <dbReference type="ARBA" id="ARBA00004240"/>
    </source>
</evidence>
<keyword evidence="14" id="KW-1185">Reference proteome</keyword>
<keyword evidence="8" id="KW-0443">Lipid metabolism</keyword>
<evidence type="ECO:0000256" key="11">
    <source>
        <dbReference type="ARBA" id="ARBA00048930"/>
    </source>
</evidence>
<dbReference type="InterPro" id="IPR045022">
    <property type="entry name" value="KDSR-like"/>
</dbReference>
<evidence type="ECO:0000256" key="6">
    <source>
        <dbReference type="ARBA" id="ARBA00022919"/>
    </source>
</evidence>
<dbReference type="PANTHER" id="PTHR43550">
    <property type="entry name" value="3-KETODIHYDROSPHINGOSINE REDUCTASE"/>
    <property type="match status" value="1"/>
</dbReference>
<reference evidence="13 14" key="1">
    <citation type="journal article" date="2024" name="IMA Fungus">
        <title>IMA Genome - F19 : A genome assembly and annotation guide to empower mycologists, including annotated draft genome sequences of Ceratocystis pirilliformis, Diaporthe australafricana, Fusarium ophioides, Paecilomyces lecythidis, and Sporothrix stenoceras.</title>
        <authorList>
            <person name="Aylward J."/>
            <person name="Wilson A.M."/>
            <person name="Visagie C.M."/>
            <person name="Spraker J."/>
            <person name="Barnes I."/>
            <person name="Buitendag C."/>
            <person name="Ceriani C."/>
            <person name="Del Mar Angel L."/>
            <person name="du Plessis D."/>
            <person name="Fuchs T."/>
            <person name="Gasser K."/>
            <person name="Kramer D."/>
            <person name="Li W."/>
            <person name="Munsamy K."/>
            <person name="Piso A."/>
            <person name="Price J.L."/>
            <person name="Sonnekus B."/>
            <person name="Thomas C."/>
            <person name="van der Nest A."/>
            <person name="van Dijk A."/>
            <person name="van Heerden A."/>
            <person name="van Vuuren N."/>
            <person name="Yilmaz N."/>
            <person name="Duong T.A."/>
            <person name="van der Merwe N.A."/>
            <person name="Wingfield M.J."/>
            <person name="Wingfield B.D."/>
        </authorList>
    </citation>
    <scope>NUCLEOTIDE SEQUENCE [LARGE SCALE GENOMIC DNA]</scope>
    <source>
        <strain evidence="13 14">CMW 18300</strain>
    </source>
</reference>
<evidence type="ECO:0000256" key="2">
    <source>
        <dbReference type="ARBA" id="ARBA00004760"/>
    </source>
</evidence>
<evidence type="ECO:0000256" key="3">
    <source>
        <dbReference type="ARBA" id="ARBA00004991"/>
    </source>
</evidence>
<evidence type="ECO:0000256" key="5">
    <source>
        <dbReference type="ARBA" id="ARBA00022857"/>
    </source>
</evidence>
<dbReference type="EMBL" id="JAWRVE010000020">
    <property type="protein sequence ID" value="KAL1875217.1"/>
    <property type="molecule type" value="Genomic_DNA"/>
</dbReference>
<dbReference type="PANTHER" id="PTHR43550:SF3">
    <property type="entry name" value="3-KETODIHYDROSPHINGOSINE REDUCTASE"/>
    <property type="match status" value="1"/>
</dbReference>
<keyword evidence="6" id="KW-0746">Sphingolipid metabolism</keyword>
<evidence type="ECO:0000313" key="13">
    <source>
        <dbReference type="EMBL" id="KAL1875217.1"/>
    </source>
</evidence>
<evidence type="ECO:0000313" key="14">
    <source>
        <dbReference type="Proteomes" id="UP001583177"/>
    </source>
</evidence>
<evidence type="ECO:0000256" key="12">
    <source>
        <dbReference type="SAM" id="Phobius"/>
    </source>
</evidence>
<organism evidence="13 14">
    <name type="scientific">Diaporthe australafricana</name>
    <dbReference type="NCBI Taxonomy" id="127596"/>
    <lineage>
        <taxon>Eukaryota</taxon>
        <taxon>Fungi</taxon>
        <taxon>Dikarya</taxon>
        <taxon>Ascomycota</taxon>
        <taxon>Pezizomycotina</taxon>
        <taxon>Sordariomycetes</taxon>
        <taxon>Sordariomycetidae</taxon>
        <taxon>Diaporthales</taxon>
        <taxon>Diaporthaceae</taxon>
        <taxon>Diaporthe</taxon>
    </lineage>
</organism>
<feature type="transmembrane region" description="Helical" evidence="12">
    <location>
        <begin position="12"/>
        <end position="31"/>
    </location>
</feature>
<evidence type="ECO:0000256" key="7">
    <source>
        <dbReference type="ARBA" id="ARBA00023002"/>
    </source>
</evidence>
<sequence>MNYINSLETSHVSFAAAGVAVVLIAVNMGLFGKNQMPVEGKTVLITGGSEGMGLSAARQLAAKGANVIIIARNQQKLDNALSEIKAAAKSQSQRFHAIPADVSKPNYAVDVVSQATAWNNGQPLDIVWCIAGMATPMLFHEEPAITEMRHEMGVNFWGASEMAHAVLREWWSPDHKYPDQPKHIVFTASMLALYAIAGYSPYSPTKWALRGLADTLAQEAMLYPDQPVKVHVVYPGTILSAGFEREQRSKPDVTIELEKDDPRLTPDQVAERSIAGLEAGKHFITVGITGELLRGSVLGGALRNNWLFDIILAWFMAPVWFIVHMVMHGQIKSYAKKHGHPSTYAKKL</sequence>
<dbReference type="Pfam" id="PF00106">
    <property type="entry name" value="adh_short"/>
    <property type="match status" value="1"/>
</dbReference>
<keyword evidence="12" id="KW-0472">Membrane</keyword>
<evidence type="ECO:0000256" key="8">
    <source>
        <dbReference type="ARBA" id="ARBA00023098"/>
    </source>
</evidence>
<accession>A0ABR3XHR4</accession>
<evidence type="ECO:0000256" key="4">
    <source>
        <dbReference type="ARBA" id="ARBA00022824"/>
    </source>
</evidence>
<dbReference type="Proteomes" id="UP001583177">
    <property type="component" value="Unassembled WGS sequence"/>
</dbReference>
<comment type="function">
    <text evidence="10">Catalyzes the reduction of 3'-oxosphinganine (3-ketodihydrosphingosine/KDS) to sphinganine (dihydrosphingosine/DHS), the second step of de novo sphingolipid biosynthesis.</text>
</comment>
<evidence type="ECO:0000256" key="9">
    <source>
        <dbReference type="ARBA" id="ARBA00026112"/>
    </source>
</evidence>
<dbReference type="EC" id="1.1.1.102" evidence="9"/>
<name>A0ABR3XHR4_9PEZI</name>
<dbReference type="CDD" id="cd08939">
    <property type="entry name" value="KDSR-like_SDR_c"/>
    <property type="match status" value="1"/>
</dbReference>
<proteinExistence type="predicted"/>
<protein>
    <recommendedName>
        <fullName evidence="9">3-dehydrosphinganine reductase</fullName>
        <ecNumber evidence="9">1.1.1.102</ecNumber>
    </recommendedName>
</protein>
<dbReference type="SUPFAM" id="SSF51735">
    <property type="entry name" value="NAD(P)-binding Rossmann-fold domains"/>
    <property type="match status" value="1"/>
</dbReference>
<feature type="transmembrane region" description="Helical" evidence="12">
    <location>
        <begin position="306"/>
        <end position="327"/>
    </location>
</feature>
<dbReference type="InterPro" id="IPR036291">
    <property type="entry name" value="NAD(P)-bd_dom_sf"/>
</dbReference>
<dbReference type="PRINTS" id="PR00081">
    <property type="entry name" value="GDHRDH"/>
</dbReference>
<keyword evidence="12" id="KW-1133">Transmembrane helix</keyword>
<comment type="pathway">
    <text evidence="3">Sphingolipid metabolism.</text>
</comment>
<evidence type="ECO:0000256" key="10">
    <source>
        <dbReference type="ARBA" id="ARBA00044737"/>
    </source>
</evidence>
<keyword evidence="12" id="KW-0812">Transmembrane</keyword>